<evidence type="ECO:0000256" key="4">
    <source>
        <dbReference type="ARBA" id="ARBA00022642"/>
    </source>
</evidence>
<evidence type="ECO:0000313" key="13">
    <source>
        <dbReference type="EMBL" id="QEN07764.1"/>
    </source>
</evidence>
<dbReference type="SUPFAM" id="SSF52374">
    <property type="entry name" value="Nucleotidylyl transferase"/>
    <property type="match status" value="1"/>
</dbReference>
<evidence type="ECO:0000256" key="7">
    <source>
        <dbReference type="ARBA" id="ARBA00022741"/>
    </source>
</evidence>
<evidence type="ECO:0000313" key="14">
    <source>
        <dbReference type="Proteomes" id="UP000324209"/>
    </source>
</evidence>
<comment type="function">
    <text evidence="1 11">Catalyzes the reversible adenylation of nicotinate mononucleotide (NaMN) to nicotinic acid adenine dinucleotide (NaAD).</text>
</comment>
<dbReference type="InterPro" id="IPR014729">
    <property type="entry name" value="Rossmann-like_a/b/a_fold"/>
</dbReference>
<gene>
    <name evidence="11 13" type="primary">nadD</name>
    <name evidence="13" type="ORF">EXM22_07090</name>
</gene>
<keyword evidence="7 11" id="KW-0547">Nucleotide-binding</keyword>
<evidence type="ECO:0000256" key="5">
    <source>
        <dbReference type="ARBA" id="ARBA00022679"/>
    </source>
</evidence>
<protein>
    <recommendedName>
        <fullName evidence="11">Probable nicotinate-nucleotide adenylyltransferase</fullName>
        <ecNumber evidence="11">2.7.7.18</ecNumber>
    </recommendedName>
    <alternativeName>
        <fullName evidence="11">Deamido-NAD(+) diphosphorylase</fullName>
    </alternativeName>
    <alternativeName>
        <fullName evidence="11">Deamido-NAD(+) pyrophosphorylase</fullName>
    </alternativeName>
    <alternativeName>
        <fullName evidence="11">Nicotinate mononucleotide adenylyltransferase</fullName>
        <shortName evidence="11">NaMN adenylyltransferase</shortName>
    </alternativeName>
</protein>
<dbReference type="KEGG" id="ock:EXM22_07090"/>
<dbReference type="NCBIfam" id="TIGR00125">
    <property type="entry name" value="cyt_tran_rel"/>
    <property type="match status" value="1"/>
</dbReference>
<keyword evidence="6 11" id="KW-0548">Nucleotidyltransferase</keyword>
<dbReference type="PANTHER" id="PTHR39321">
    <property type="entry name" value="NICOTINATE-NUCLEOTIDE ADENYLYLTRANSFERASE-RELATED"/>
    <property type="match status" value="1"/>
</dbReference>
<dbReference type="GO" id="GO:0005524">
    <property type="term" value="F:ATP binding"/>
    <property type="evidence" value="ECO:0007669"/>
    <property type="project" value="UniProtKB-KW"/>
</dbReference>
<dbReference type="PANTHER" id="PTHR39321:SF3">
    <property type="entry name" value="PHOSPHOPANTETHEINE ADENYLYLTRANSFERASE"/>
    <property type="match status" value="1"/>
</dbReference>
<sequence length="190" mass="21758">MRLVMLGGTFNPPHLGHLKIAEAVRQEFGYEKLVLVPSFIPAHKDIEGGVSFHKRKIMTELSIRDREFAFVSDCEYRRKGVSYSIDTIRYLKQEYTEGEKPGLVIGDDLVGGFVRWHEAEHLAEEADIIICHRGDPKDLDFPFPHRYFQNTIYNVSSSEIRTLLKQGEDVSSYLVPSVLEFIHTQGLYGV</sequence>
<keyword evidence="14" id="KW-1185">Reference proteome</keyword>
<evidence type="ECO:0000256" key="11">
    <source>
        <dbReference type="HAMAP-Rule" id="MF_00244"/>
    </source>
</evidence>
<evidence type="ECO:0000256" key="8">
    <source>
        <dbReference type="ARBA" id="ARBA00022840"/>
    </source>
</evidence>
<dbReference type="Gene3D" id="3.40.50.620">
    <property type="entry name" value="HUPs"/>
    <property type="match status" value="1"/>
</dbReference>
<dbReference type="RefSeq" id="WP_149485844.1">
    <property type="nucleotide sequence ID" value="NZ_CP036150.1"/>
</dbReference>
<feature type="domain" description="Cytidyltransferase-like" evidence="12">
    <location>
        <begin position="5"/>
        <end position="162"/>
    </location>
</feature>
<evidence type="ECO:0000256" key="10">
    <source>
        <dbReference type="ARBA" id="ARBA00048721"/>
    </source>
</evidence>
<dbReference type="CDD" id="cd02165">
    <property type="entry name" value="NMNAT"/>
    <property type="match status" value="1"/>
</dbReference>
<dbReference type="InterPro" id="IPR004821">
    <property type="entry name" value="Cyt_trans-like"/>
</dbReference>
<comment type="similarity">
    <text evidence="3 11">Belongs to the NadD family.</text>
</comment>
<dbReference type="Pfam" id="PF01467">
    <property type="entry name" value="CTP_transf_like"/>
    <property type="match status" value="1"/>
</dbReference>
<name>A0A5C1QMI8_9SPIO</name>
<keyword evidence="4 11" id="KW-0662">Pyridine nucleotide biosynthesis</keyword>
<organism evidence="13 14">
    <name type="scientific">Oceanispirochaeta crateris</name>
    <dbReference type="NCBI Taxonomy" id="2518645"/>
    <lineage>
        <taxon>Bacteria</taxon>
        <taxon>Pseudomonadati</taxon>
        <taxon>Spirochaetota</taxon>
        <taxon>Spirochaetia</taxon>
        <taxon>Spirochaetales</taxon>
        <taxon>Spirochaetaceae</taxon>
        <taxon>Oceanispirochaeta</taxon>
    </lineage>
</organism>
<dbReference type="EC" id="2.7.7.18" evidence="11"/>
<proteinExistence type="inferred from homology"/>
<dbReference type="NCBIfam" id="TIGR00482">
    <property type="entry name" value="nicotinate (nicotinamide) nucleotide adenylyltransferase"/>
    <property type="match status" value="1"/>
</dbReference>
<dbReference type="GO" id="GO:0004515">
    <property type="term" value="F:nicotinate-nucleotide adenylyltransferase activity"/>
    <property type="evidence" value="ECO:0007669"/>
    <property type="project" value="UniProtKB-UniRule"/>
</dbReference>
<evidence type="ECO:0000259" key="12">
    <source>
        <dbReference type="Pfam" id="PF01467"/>
    </source>
</evidence>
<evidence type="ECO:0000256" key="1">
    <source>
        <dbReference type="ARBA" id="ARBA00002324"/>
    </source>
</evidence>
<dbReference type="UniPathway" id="UPA00253">
    <property type="reaction ID" value="UER00332"/>
</dbReference>
<evidence type="ECO:0000256" key="9">
    <source>
        <dbReference type="ARBA" id="ARBA00023027"/>
    </source>
</evidence>
<dbReference type="AlphaFoldDB" id="A0A5C1QMI8"/>
<evidence type="ECO:0000256" key="3">
    <source>
        <dbReference type="ARBA" id="ARBA00009014"/>
    </source>
</evidence>
<comment type="catalytic activity">
    <reaction evidence="10 11">
        <text>nicotinate beta-D-ribonucleotide + ATP + H(+) = deamido-NAD(+) + diphosphate</text>
        <dbReference type="Rhea" id="RHEA:22860"/>
        <dbReference type="ChEBI" id="CHEBI:15378"/>
        <dbReference type="ChEBI" id="CHEBI:30616"/>
        <dbReference type="ChEBI" id="CHEBI:33019"/>
        <dbReference type="ChEBI" id="CHEBI:57502"/>
        <dbReference type="ChEBI" id="CHEBI:58437"/>
        <dbReference type="EC" id="2.7.7.18"/>
    </reaction>
</comment>
<reference evidence="13 14" key="1">
    <citation type="submission" date="2019-02" db="EMBL/GenBank/DDBJ databases">
        <title>Complete Genome Sequence and Methylome Analysis of free living Spirochaetas.</title>
        <authorList>
            <person name="Fomenkov A."/>
            <person name="Dubinina G."/>
            <person name="Leshcheva N."/>
            <person name="Mikheeva N."/>
            <person name="Grabovich M."/>
            <person name="Vincze T."/>
            <person name="Roberts R.J."/>
        </authorList>
    </citation>
    <scope>NUCLEOTIDE SEQUENCE [LARGE SCALE GENOMIC DNA]</scope>
    <source>
        <strain evidence="13 14">K2</strain>
    </source>
</reference>
<dbReference type="GO" id="GO:0009435">
    <property type="term" value="P:NAD+ biosynthetic process"/>
    <property type="evidence" value="ECO:0007669"/>
    <property type="project" value="UniProtKB-UniRule"/>
</dbReference>
<keyword evidence="5 11" id="KW-0808">Transferase</keyword>
<keyword evidence="8 11" id="KW-0067">ATP-binding</keyword>
<dbReference type="InterPro" id="IPR005248">
    <property type="entry name" value="NadD/NMNAT"/>
</dbReference>
<dbReference type="HAMAP" id="MF_00244">
    <property type="entry name" value="NaMN_adenylyltr"/>
    <property type="match status" value="1"/>
</dbReference>
<accession>A0A5C1QMI8</accession>
<keyword evidence="9 11" id="KW-0520">NAD</keyword>
<comment type="pathway">
    <text evidence="2 11">Cofactor biosynthesis; NAD(+) biosynthesis; deamido-NAD(+) from nicotinate D-ribonucleotide: step 1/1.</text>
</comment>
<dbReference type="Proteomes" id="UP000324209">
    <property type="component" value="Chromosome"/>
</dbReference>
<evidence type="ECO:0000256" key="2">
    <source>
        <dbReference type="ARBA" id="ARBA00005019"/>
    </source>
</evidence>
<evidence type="ECO:0000256" key="6">
    <source>
        <dbReference type="ARBA" id="ARBA00022695"/>
    </source>
</evidence>
<dbReference type="EMBL" id="CP036150">
    <property type="protein sequence ID" value="QEN07764.1"/>
    <property type="molecule type" value="Genomic_DNA"/>
</dbReference>
<dbReference type="OrthoDB" id="5295945at2"/>